<evidence type="ECO:0000259" key="1">
    <source>
        <dbReference type="Pfam" id="PF23394"/>
    </source>
</evidence>
<accession>A0A1L9SCU8</accession>
<feature type="domain" description="SAM-like" evidence="2">
    <location>
        <begin position="267"/>
        <end position="350"/>
    </location>
</feature>
<name>A0A1L9SCU8_9EURO</name>
<dbReference type="EMBL" id="KV878346">
    <property type="protein sequence ID" value="OJJ44959.1"/>
    <property type="molecule type" value="Genomic_DNA"/>
</dbReference>
<evidence type="ECO:0000313" key="3">
    <source>
        <dbReference type="EMBL" id="OJJ44959.1"/>
    </source>
</evidence>
<dbReference type="Pfam" id="PF23394">
    <property type="entry name" value="DUF7102"/>
    <property type="match status" value="1"/>
</dbReference>
<reference evidence="4" key="1">
    <citation type="journal article" date="2017" name="Genome Biol.">
        <title>Comparative genomics reveals high biological diversity and specific adaptations in the industrially and medically important fungal genus Aspergillus.</title>
        <authorList>
            <person name="de Vries R.P."/>
            <person name="Riley R."/>
            <person name="Wiebenga A."/>
            <person name="Aguilar-Osorio G."/>
            <person name="Amillis S."/>
            <person name="Uchima C.A."/>
            <person name="Anderluh G."/>
            <person name="Asadollahi M."/>
            <person name="Askin M."/>
            <person name="Barry K."/>
            <person name="Battaglia E."/>
            <person name="Bayram O."/>
            <person name="Benocci T."/>
            <person name="Braus-Stromeyer S.A."/>
            <person name="Caldana C."/>
            <person name="Canovas D."/>
            <person name="Cerqueira G.C."/>
            <person name="Chen F."/>
            <person name="Chen W."/>
            <person name="Choi C."/>
            <person name="Clum A."/>
            <person name="Dos Santos R.A."/>
            <person name="Damasio A.R."/>
            <person name="Diallinas G."/>
            <person name="Emri T."/>
            <person name="Fekete E."/>
            <person name="Flipphi M."/>
            <person name="Freyberg S."/>
            <person name="Gallo A."/>
            <person name="Gournas C."/>
            <person name="Habgood R."/>
            <person name="Hainaut M."/>
            <person name="Harispe M.L."/>
            <person name="Henrissat B."/>
            <person name="Hilden K.S."/>
            <person name="Hope R."/>
            <person name="Hossain A."/>
            <person name="Karabika E."/>
            <person name="Karaffa L."/>
            <person name="Karanyi Z."/>
            <person name="Krasevec N."/>
            <person name="Kuo A."/>
            <person name="Kusch H."/>
            <person name="LaButti K."/>
            <person name="Lagendijk E.L."/>
            <person name="Lapidus A."/>
            <person name="Levasseur A."/>
            <person name="Lindquist E."/>
            <person name="Lipzen A."/>
            <person name="Logrieco A.F."/>
            <person name="MacCabe A."/>
            <person name="Maekelae M.R."/>
            <person name="Malavazi I."/>
            <person name="Melin P."/>
            <person name="Meyer V."/>
            <person name="Mielnichuk N."/>
            <person name="Miskei M."/>
            <person name="Molnar A.P."/>
            <person name="Mule G."/>
            <person name="Ngan C.Y."/>
            <person name="Orejas M."/>
            <person name="Orosz E."/>
            <person name="Ouedraogo J.P."/>
            <person name="Overkamp K.M."/>
            <person name="Park H.-S."/>
            <person name="Perrone G."/>
            <person name="Piumi F."/>
            <person name="Punt P.J."/>
            <person name="Ram A.F."/>
            <person name="Ramon A."/>
            <person name="Rauscher S."/>
            <person name="Record E."/>
            <person name="Riano-Pachon D.M."/>
            <person name="Robert V."/>
            <person name="Roehrig J."/>
            <person name="Ruller R."/>
            <person name="Salamov A."/>
            <person name="Salih N.S."/>
            <person name="Samson R.A."/>
            <person name="Sandor E."/>
            <person name="Sanguinetti M."/>
            <person name="Schuetze T."/>
            <person name="Sepcic K."/>
            <person name="Shelest E."/>
            <person name="Sherlock G."/>
            <person name="Sophianopoulou V."/>
            <person name="Squina F.M."/>
            <person name="Sun H."/>
            <person name="Susca A."/>
            <person name="Todd R.B."/>
            <person name="Tsang A."/>
            <person name="Unkles S.E."/>
            <person name="van de Wiele N."/>
            <person name="van Rossen-Uffink D."/>
            <person name="Oliveira J.V."/>
            <person name="Vesth T.C."/>
            <person name="Visser J."/>
            <person name="Yu J.-H."/>
            <person name="Zhou M."/>
            <person name="Andersen M.R."/>
            <person name="Archer D.B."/>
            <person name="Baker S.E."/>
            <person name="Benoit I."/>
            <person name="Brakhage A.A."/>
            <person name="Braus G.H."/>
            <person name="Fischer R."/>
            <person name="Frisvad J.C."/>
            <person name="Goldman G.H."/>
            <person name="Houbraken J."/>
            <person name="Oakley B."/>
            <person name="Pocsi I."/>
            <person name="Scazzocchio C."/>
            <person name="Seiboth B."/>
            <person name="vanKuyk P.A."/>
            <person name="Wortman J."/>
            <person name="Dyer P.S."/>
            <person name="Grigoriev I.V."/>
        </authorList>
    </citation>
    <scope>NUCLEOTIDE SEQUENCE [LARGE SCALE GENOMIC DNA]</scope>
    <source>
        <strain evidence="4">CBS 506.65</strain>
    </source>
</reference>
<dbReference type="VEuPathDB" id="FungiDB:ASPZODRAFT_134379"/>
<dbReference type="OrthoDB" id="3647246at2759"/>
<proteinExistence type="predicted"/>
<keyword evidence="4" id="KW-1185">Reference proteome</keyword>
<dbReference type="GeneID" id="34609981"/>
<dbReference type="AlphaFoldDB" id="A0A1L9SCU8"/>
<dbReference type="InterPro" id="IPR057559">
    <property type="entry name" value="SAM_6"/>
</dbReference>
<protein>
    <submittedName>
        <fullName evidence="3">Uncharacterized protein</fullName>
    </submittedName>
</protein>
<dbReference type="Pfam" id="PF23395">
    <property type="entry name" value="SAM_6"/>
    <property type="match status" value="1"/>
</dbReference>
<feature type="domain" description="DUF7102" evidence="1">
    <location>
        <begin position="46"/>
        <end position="231"/>
    </location>
</feature>
<gene>
    <name evidence="3" type="ORF">ASPZODRAFT_134379</name>
</gene>
<evidence type="ECO:0000259" key="2">
    <source>
        <dbReference type="Pfam" id="PF23395"/>
    </source>
</evidence>
<dbReference type="RefSeq" id="XP_022579469.1">
    <property type="nucleotide sequence ID" value="XM_022723516.1"/>
</dbReference>
<evidence type="ECO:0000313" key="4">
    <source>
        <dbReference type="Proteomes" id="UP000184188"/>
    </source>
</evidence>
<sequence length="355" mass="39565">MAASQDVVKPSSRFRVKHGKKHKIPLIPTLPQAPQIQQLKDGTQVSLFLSTTLLKSHRSLVQFLEGMENTPTLVYRDYNYPKSSKQVKSIQTQQNFVSDTLACEADIIVSPTTGVILTASQAINQLYLPGHKPNDPEIKTIQEINSPLRERIFRLAHRYERLYIFISHSPVENRDRTVLAADKGTLASVASLTAFCTSLSSLAIVIPLMISSLPYSHAEWILALAHKHATALPNTERDILPSGFTAINVPVTTTDRKKTNLHLTFSPEETPWEIFLRRAGLNPFAAQMVLADLGHHNGHGPRYKSDGSHMHFCKEDSVLSRFIELDSEARARLFSEVVGMNTIKRIGDVIDCVVG</sequence>
<organism evidence="3 4">
    <name type="scientific">Penicilliopsis zonata CBS 506.65</name>
    <dbReference type="NCBI Taxonomy" id="1073090"/>
    <lineage>
        <taxon>Eukaryota</taxon>
        <taxon>Fungi</taxon>
        <taxon>Dikarya</taxon>
        <taxon>Ascomycota</taxon>
        <taxon>Pezizomycotina</taxon>
        <taxon>Eurotiomycetes</taxon>
        <taxon>Eurotiomycetidae</taxon>
        <taxon>Eurotiales</taxon>
        <taxon>Aspergillaceae</taxon>
        <taxon>Penicilliopsis</taxon>
    </lineage>
</organism>
<dbReference type="Proteomes" id="UP000184188">
    <property type="component" value="Unassembled WGS sequence"/>
</dbReference>
<dbReference type="InterPro" id="IPR055528">
    <property type="entry name" value="DUF7102"/>
</dbReference>